<evidence type="ECO:0000313" key="2">
    <source>
        <dbReference type="Proteomes" id="UP000217790"/>
    </source>
</evidence>
<dbReference type="EMBL" id="KZ293830">
    <property type="protein sequence ID" value="PBK79085.1"/>
    <property type="molecule type" value="Genomic_DNA"/>
</dbReference>
<keyword evidence="2" id="KW-1185">Reference proteome</keyword>
<dbReference type="AlphaFoldDB" id="A0A2H3C7P3"/>
<proteinExistence type="predicted"/>
<evidence type="ECO:0000313" key="1">
    <source>
        <dbReference type="EMBL" id="PBK79085.1"/>
    </source>
</evidence>
<organism evidence="1 2">
    <name type="scientific">Armillaria gallica</name>
    <name type="common">Bulbous honey fungus</name>
    <name type="synonym">Armillaria bulbosa</name>
    <dbReference type="NCBI Taxonomy" id="47427"/>
    <lineage>
        <taxon>Eukaryota</taxon>
        <taxon>Fungi</taxon>
        <taxon>Dikarya</taxon>
        <taxon>Basidiomycota</taxon>
        <taxon>Agaricomycotina</taxon>
        <taxon>Agaricomycetes</taxon>
        <taxon>Agaricomycetidae</taxon>
        <taxon>Agaricales</taxon>
        <taxon>Marasmiineae</taxon>
        <taxon>Physalacriaceae</taxon>
        <taxon>Armillaria</taxon>
    </lineage>
</organism>
<name>A0A2H3C7P3_ARMGA</name>
<dbReference type="Proteomes" id="UP000217790">
    <property type="component" value="Unassembled WGS sequence"/>
</dbReference>
<protein>
    <submittedName>
        <fullName evidence="1">Uncharacterized protein</fullName>
    </submittedName>
</protein>
<dbReference type="InParanoid" id="A0A2H3C7P3"/>
<gene>
    <name evidence="1" type="ORF">ARMGADRAFT_1041053</name>
</gene>
<accession>A0A2H3C7P3</accession>
<sequence length="141" mass="16249">MFMSRGIQTSATSMSMLRAIQETFKPTFLIASSVHVDDPYKSFCKGRITERVGYVISVAGWQHRLHKIILHYDKLPLVENSILLLLLPFYCHHRYWVLMNMESRDNRTCSQTPYIAKRENGEAASDDQMFGEISGVFSLNL</sequence>
<reference evidence="2" key="1">
    <citation type="journal article" date="2017" name="Nat. Ecol. Evol.">
        <title>Genome expansion and lineage-specific genetic innovations in the forest pathogenic fungi Armillaria.</title>
        <authorList>
            <person name="Sipos G."/>
            <person name="Prasanna A.N."/>
            <person name="Walter M.C."/>
            <person name="O'Connor E."/>
            <person name="Balint B."/>
            <person name="Krizsan K."/>
            <person name="Kiss B."/>
            <person name="Hess J."/>
            <person name="Varga T."/>
            <person name="Slot J."/>
            <person name="Riley R."/>
            <person name="Boka B."/>
            <person name="Rigling D."/>
            <person name="Barry K."/>
            <person name="Lee J."/>
            <person name="Mihaltcheva S."/>
            <person name="LaButti K."/>
            <person name="Lipzen A."/>
            <person name="Waldron R."/>
            <person name="Moloney N.M."/>
            <person name="Sperisen C."/>
            <person name="Kredics L."/>
            <person name="Vagvoelgyi C."/>
            <person name="Patrignani A."/>
            <person name="Fitzpatrick D."/>
            <person name="Nagy I."/>
            <person name="Doyle S."/>
            <person name="Anderson J.B."/>
            <person name="Grigoriev I.V."/>
            <person name="Gueldener U."/>
            <person name="Muensterkoetter M."/>
            <person name="Nagy L.G."/>
        </authorList>
    </citation>
    <scope>NUCLEOTIDE SEQUENCE [LARGE SCALE GENOMIC DNA]</scope>
    <source>
        <strain evidence="2">Ar21-2</strain>
    </source>
</reference>